<protein>
    <recommendedName>
        <fullName evidence="2">Secretion system C-terminal sorting domain-containing protein</fullName>
    </recommendedName>
</protein>
<reference evidence="1" key="1">
    <citation type="submission" date="2019-08" db="EMBL/GenBank/DDBJ databases">
        <authorList>
            <person name="Kucharzyk K."/>
            <person name="Murdoch R.W."/>
            <person name="Higgins S."/>
            <person name="Loffler F."/>
        </authorList>
    </citation>
    <scope>NUCLEOTIDE SEQUENCE</scope>
</reference>
<proteinExistence type="predicted"/>
<dbReference type="EMBL" id="VSSQ01095964">
    <property type="protein sequence ID" value="MPN39879.1"/>
    <property type="molecule type" value="Genomic_DNA"/>
</dbReference>
<dbReference type="InterPro" id="IPR026444">
    <property type="entry name" value="Secre_tail"/>
</dbReference>
<sequence length="39" mass="4462">MELNDVADGFDISKLSNGTYTVRIYHKNGIDVHRIVKKN</sequence>
<organism evidence="1">
    <name type="scientific">bioreactor metagenome</name>
    <dbReference type="NCBI Taxonomy" id="1076179"/>
    <lineage>
        <taxon>unclassified sequences</taxon>
        <taxon>metagenomes</taxon>
        <taxon>ecological metagenomes</taxon>
    </lineage>
</organism>
<comment type="caution">
    <text evidence="1">The sequence shown here is derived from an EMBL/GenBank/DDBJ whole genome shotgun (WGS) entry which is preliminary data.</text>
</comment>
<accession>A0A645HNR1</accession>
<name>A0A645HNR1_9ZZZZ</name>
<evidence type="ECO:0008006" key="2">
    <source>
        <dbReference type="Google" id="ProtNLM"/>
    </source>
</evidence>
<dbReference type="AlphaFoldDB" id="A0A645HNR1"/>
<dbReference type="NCBIfam" id="TIGR04183">
    <property type="entry name" value="Por_Secre_tail"/>
    <property type="match status" value="1"/>
</dbReference>
<evidence type="ECO:0000313" key="1">
    <source>
        <dbReference type="EMBL" id="MPN39879.1"/>
    </source>
</evidence>
<gene>
    <name evidence="1" type="ORF">SDC9_187413</name>
</gene>